<proteinExistence type="predicted"/>
<dbReference type="SUPFAM" id="SSF51182">
    <property type="entry name" value="RmlC-like cupins"/>
    <property type="match status" value="1"/>
</dbReference>
<accession>A0ABQ3AGD6</accession>
<dbReference type="InterPro" id="IPR013096">
    <property type="entry name" value="Cupin_2"/>
</dbReference>
<dbReference type="RefSeq" id="WP_190028201.1">
    <property type="nucleotide sequence ID" value="NZ_BMUU01000008.1"/>
</dbReference>
<dbReference type="InterPro" id="IPR011051">
    <property type="entry name" value="RmlC_Cupin_sf"/>
</dbReference>
<evidence type="ECO:0000256" key="1">
    <source>
        <dbReference type="ARBA" id="ARBA00023125"/>
    </source>
</evidence>
<dbReference type="InterPro" id="IPR014710">
    <property type="entry name" value="RmlC-like_jellyroll"/>
</dbReference>
<dbReference type="InterPro" id="IPR010982">
    <property type="entry name" value="Lambda_DNA-bd_dom_sf"/>
</dbReference>
<dbReference type="CDD" id="cd02209">
    <property type="entry name" value="cupin_XRE_C"/>
    <property type="match status" value="1"/>
</dbReference>
<gene>
    <name evidence="3" type="ORF">GCM10010326_47580</name>
</gene>
<keyword evidence="1" id="KW-0238">DNA-binding</keyword>
<dbReference type="Pfam" id="PF01381">
    <property type="entry name" value="HTH_3"/>
    <property type="match status" value="1"/>
</dbReference>
<keyword evidence="4" id="KW-1185">Reference proteome</keyword>
<reference evidence="4" key="1">
    <citation type="journal article" date="2019" name="Int. J. Syst. Evol. Microbiol.">
        <title>The Global Catalogue of Microorganisms (GCM) 10K type strain sequencing project: providing services to taxonomists for standard genome sequencing and annotation.</title>
        <authorList>
            <consortium name="The Broad Institute Genomics Platform"/>
            <consortium name="The Broad Institute Genome Sequencing Center for Infectious Disease"/>
            <person name="Wu L."/>
            <person name="Ma J."/>
        </authorList>
    </citation>
    <scope>NUCLEOTIDE SEQUENCE [LARGE SCALE GENOMIC DNA]</scope>
    <source>
        <strain evidence="4">JCM 4594</strain>
    </source>
</reference>
<dbReference type="PROSITE" id="PS50943">
    <property type="entry name" value="HTH_CROC1"/>
    <property type="match status" value="1"/>
</dbReference>
<dbReference type="SUPFAM" id="SSF47413">
    <property type="entry name" value="lambda repressor-like DNA-binding domains"/>
    <property type="match status" value="1"/>
</dbReference>
<evidence type="ECO:0000313" key="4">
    <source>
        <dbReference type="Proteomes" id="UP000600946"/>
    </source>
</evidence>
<organism evidence="3 4">
    <name type="scientific">Streptomyces xanthochromogenes</name>
    <dbReference type="NCBI Taxonomy" id="67384"/>
    <lineage>
        <taxon>Bacteria</taxon>
        <taxon>Bacillati</taxon>
        <taxon>Actinomycetota</taxon>
        <taxon>Actinomycetes</taxon>
        <taxon>Kitasatosporales</taxon>
        <taxon>Streptomycetaceae</taxon>
        <taxon>Streptomyces</taxon>
    </lineage>
</organism>
<dbReference type="InterPro" id="IPR050807">
    <property type="entry name" value="TransReg_Diox_bact_type"/>
</dbReference>
<dbReference type="EMBL" id="BMUU01000008">
    <property type="protein sequence ID" value="GGY47861.1"/>
    <property type="molecule type" value="Genomic_DNA"/>
</dbReference>
<dbReference type="CDD" id="cd00093">
    <property type="entry name" value="HTH_XRE"/>
    <property type="match status" value="1"/>
</dbReference>
<sequence length="186" mass="20771">MDDKETLRVGVAVRRLRRSLGLTLAVVAERSGLSVPFLSQVENERARPSARSLQRVADALNTTVAELYDAADCTRTVDVVRAEPEGENDGHRVRELLRGHHQLHAMEFTGEQDTGREFQHRNDELMYVADGAAEVEAEGRAYRLERGDTLCLSGGVRHRWRAALPGTRILVVAVADHIEAIEETRH</sequence>
<name>A0ABQ3AGD6_9ACTN</name>
<dbReference type="PANTHER" id="PTHR46797:SF1">
    <property type="entry name" value="METHYLPHOSPHONATE SYNTHASE"/>
    <property type="match status" value="1"/>
</dbReference>
<evidence type="ECO:0000313" key="3">
    <source>
        <dbReference type="EMBL" id="GGY47861.1"/>
    </source>
</evidence>
<dbReference type="Proteomes" id="UP000600946">
    <property type="component" value="Unassembled WGS sequence"/>
</dbReference>
<feature type="domain" description="HTH cro/C1-type" evidence="2">
    <location>
        <begin position="13"/>
        <end position="67"/>
    </location>
</feature>
<dbReference type="Gene3D" id="1.10.260.40">
    <property type="entry name" value="lambda repressor-like DNA-binding domains"/>
    <property type="match status" value="1"/>
</dbReference>
<protein>
    <recommendedName>
        <fullName evidence="2">HTH cro/C1-type domain-containing protein</fullName>
    </recommendedName>
</protein>
<dbReference type="SMART" id="SM00530">
    <property type="entry name" value="HTH_XRE"/>
    <property type="match status" value="1"/>
</dbReference>
<dbReference type="Gene3D" id="2.60.120.10">
    <property type="entry name" value="Jelly Rolls"/>
    <property type="match status" value="1"/>
</dbReference>
<dbReference type="PANTHER" id="PTHR46797">
    <property type="entry name" value="HTH-TYPE TRANSCRIPTIONAL REGULATOR"/>
    <property type="match status" value="1"/>
</dbReference>
<dbReference type="GeneID" id="96292675"/>
<dbReference type="Pfam" id="PF07883">
    <property type="entry name" value="Cupin_2"/>
    <property type="match status" value="1"/>
</dbReference>
<evidence type="ECO:0000259" key="2">
    <source>
        <dbReference type="PROSITE" id="PS50943"/>
    </source>
</evidence>
<dbReference type="InterPro" id="IPR001387">
    <property type="entry name" value="Cro/C1-type_HTH"/>
</dbReference>
<comment type="caution">
    <text evidence="3">The sequence shown here is derived from an EMBL/GenBank/DDBJ whole genome shotgun (WGS) entry which is preliminary data.</text>
</comment>